<dbReference type="Proteomes" id="UP000011116">
    <property type="component" value="Chromosome 5H"/>
</dbReference>
<reference evidence="11" key="3">
    <citation type="submission" date="2022-01" db="UniProtKB">
        <authorList>
            <consortium name="EnsemblPlants"/>
        </authorList>
    </citation>
    <scope>IDENTIFICATION</scope>
    <source>
        <strain evidence="11">subsp. vulgare</strain>
    </source>
</reference>
<dbReference type="Gramene" id="HORVU.MOREX.r2.5HG0440510.1">
    <property type="protein sequence ID" value="HORVU.MOREX.r2.5HG0440510.1"/>
    <property type="gene ID" value="HORVU.MOREX.r2.5HG0440510"/>
</dbReference>
<dbReference type="SUPFAM" id="SSF52058">
    <property type="entry name" value="L domain-like"/>
    <property type="match status" value="1"/>
</dbReference>
<feature type="domain" description="R13L1/DRL21-like LRR repeat region" evidence="10">
    <location>
        <begin position="699"/>
        <end position="817"/>
    </location>
</feature>
<dbReference type="Gene3D" id="1.10.10.10">
    <property type="entry name" value="Winged helix-like DNA-binding domain superfamily/Winged helix DNA-binding domain"/>
    <property type="match status" value="1"/>
</dbReference>
<keyword evidence="2" id="KW-0433">Leucine-rich repeat</keyword>
<keyword evidence="6" id="KW-0067">ATP-binding</keyword>
<dbReference type="SUPFAM" id="SSF52047">
    <property type="entry name" value="RNI-like"/>
    <property type="match status" value="1"/>
</dbReference>
<dbReference type="GO" id="GO:0043531">
    <property type="term" value="F:ADP binding"/>
    <property type="evidence" value="ECO:0007669"/>
    <property type="project" value="InterPro"/>
</dbReference>
<dbReference type="EnsemblPlants" id="HORVU.MOREX.r3.5HG0529550.1">
    <property type="protein sequence ID" value="HORVU.MOREX.r3.5HG0529550.1"/>
    <property type="gene ID" value="HORVU.MOREX.r3.5HG0529550"/>
</dbReference>
<dbReference type="InterPro" id="IPR027417">
    <property type="entry name" value="P-loop_NTPase"/>
</dbReference>
<organism evidence="11 12">
    <name type="scientific">Hordeum vulgare subsp. vulgare</name>
    <name type="common">Domesticated barley</name>
    <dbReference type="NCBI Taxonomy" id="112509"/>
    <lineage>
        <taxon>Eukaryota</taxon>
        <taxon>Viridiplantae</taxon>
        <taxon>Streptophyta</taxon>
        <taxon>Embryophyta</taxon>
        <taxon>Tracheophyta</taxon>
        <taxon>Spermatophyta</taxon>
        <taxon>Magnoliopsida</taxon>
        <taxon>Liliopsida</taxon>
        <taxon>Poales</taxon>
        <taxon>Poaceae</taxon>
        <taxon>BOP clade</taxon>
        <taxon>Pooideae</taxon>
        <taxon>Triticodae</taxon>
        <taxon>Triticeae</taxon>
        <taxon>Hordeinae</taxon>
        <taxon>Hordeum</taxon>
    </lineage>
</organism>
<feature type="domain" description="Disease resistance protein winged helix" evidence="9">
    <location>
        <begin position="449"/>
        <end position="513"/>
    </location>
</feature>
<feature type="domain" description="NB-ARC" evidence="7">
    <location>
        <begin position="207"/>
        <end position="365"/>
    </location>
</feature>
<dbReference type="Pfam" id="PF23559">
    <property type="entry name" value="WHD_DRP"/>
    <property type="match status" value="1"/>
</dbReference>
<sequence>MDIMDTSGVTSGIKEFVNLFQWARYAISFKWRGTQEQRFQHDLFQLQSGLERLSDTLPAMYNLIDLAEWRSHKDGVAKLLPNLKDAVYDAEDLLDELKWYNHKVIVEGNARQSSIIEFFNSFIKVNDIRERLDNISNLLQKMGLGEVTPRFDKTVRPETSSFPNETKIFGRDMELKQILGMLDVPTHSSTHLKRKRETSADEPRLPDLPVLPIVGMGGVGKTTLAQHICSHPQVKLHFNTIIWICVSDDFDVKRLTKEAIESCPSEHATSDNLNSLQLALSKSLKNEKFLIVLDDMWDDALVENGQCWKRFCAPLKNVLQGSMMLVTTRSPKVADLVRTKEPIILEGLKNDVFWNFFKLCVFGSESSDCFPELELIGRHILCKLKGSPLAAKTLGRILRDDLRKSHWNSILENELWELDQETTEILPALRSSYMYLPFHLKRCFSFCAVYPKDKEFEKSHLAEIWAAEGFVKRQGVIPVQDIGCRYFDELLNRSFFQEVQGKYLIHDLLHDMAQKVSEDDCFIVTKKNDFKRIPQNVRHLSVFCSTGINNSSLLSLGQYKKLRTLLCNKGLANKKNPASLMEDWCTEFPRMRVMVCASANELPTSIGNLKHLRYLEIPGACSITSLPVTICRLHNLQVLYVIKCKLESLPSDFSMLVNLWRFESQGFKYGPNMGRYGEHFYGVNVDADSDMRGLGCRLIKNMKQLRGHLEISNIDRLSKDHAAEAELKNKEYLDKLTLQWHHSVVHKNEIKVLPYLQPPTGVKSLLLHYYPGVSPPIWFQPQSLPSLTSVSFLHCQLVDINIGSIGFSSLTDLIIDGCHRLSSLEQLVHPTYLPVIKKIAIMNCQYLISVPTESFGDFRCLEIFKLVACGKINSQGLVAPSLKKLVLGKDTFGPIDQSCGNFTHNIQCCSLTYLFLSSSRLTSIQQQMWNLPALQELRISCCRSLTSIGNSGQVFTSLTSLTIYQCEELSTIDGFLEEKYLPALESITFVWCNKLLSMHAEMFGRFSSLKDLNVCRCSRINWGGLVLPLSLQSLNLEACGDISSFIPSCLENLQSLVSLKIRSCSYIKSIPGHLWRTTLPSLQELEIRYCWDLVSIGGADDILEIQNVWIEDCTNLKGIEQPVRIGSFSKKQEPVKTSSNSVWS</sequence>
<name>A0A8I6YED2_HORVV</name>
<dbReference type="InterPro" id="IPR036388">
    <property type="entry name" value="WH-like_DNA-bd_sf"/>
</dbReference>
<protein>
    <recommendedName>
        <fullName evidence="13">NB-ARC domain-containing protein</fullName>
    </recommendedName>
</protein>
<dbReference type="Gene3D" id="1.20.5.4130">
    <property type="match status" value="1"/>
</dbReference>
<evidence type="ECO:0000313" key="11">
    <source>
        <dbReference type="EnsemblPlants" id="HORVU.MOREX.r3.5HG0529550.1"/>
    </source>
</evidence>
<reference evidence="11" key="2">
    <citation type="submission" date="2020-10" db="EMBL/GenBank/DDBJ databases">
        <authorList>
            <person name="Scholz U."/>
            <person name="Mascher M."/>
            <person name="Fiebig A."/>
        </authorList>
    </citation>
    <scope>NUCLEOTIDE SEQUENCE [LARGE SCALE GENOMIC DNA]</scope>
    <source>
        <strain evidence="11">cv. Morex</strain>
    </source>
</reference>
<evidence type="ECO:0000256" key="4">
    <source>
        <dbReference type="ARBA" id="ARBA00022741"/>
    </source>
</evidence>
<evidence type="ECO:0000256" key="1">
    <source>
        <dbReference type="ARBA" id="ARBA00008894"/>
    </source>
</evidence>
<dbReference type="PANTHER" id="PTHR36766:SF40">
    <property type="entry name" value="DISEASE RESISTANCE PROTEIN RGA3"/>
    <property type="match status" value="1"/>
</dbReference>
<keyword evidence="3" id="KW-0677">Repeat</keyword>
<comment type="similarity">
    <text evidence="1">Belongs to the disease resistance NB-LRR family.</text>
</comment>
<dbReference type="InterPro" id="IPR032675">
    <property type="entry name" value="LRR_dom_sf"/>
</dbReference>
<dbReference type="SUPFAM" id="SSF52540">
    <property type="entry name" value="P-loop containing nucleoside triphosphate hydrolases"/>
    <property type="match status" value="1"/>
</dbReference>
<dbReference type="SMR" id="A0A8I6YED2"/>
<dbReference type="Gene3D" id="3.40.50.300">
    <property type="entry name" value="P-loop containing nucleotide triphosphate hydrolases"/>
    <property type="match status" value="1"/>
</dbReference>
<feature type="domain" description="Disease resistance N-terminal" evidence="8">
    <location>
        <begin position="45"/>
        <end position="98"/>
    </location>
</feature>
<evidence type="ECO:0000259" key="9">
    <source>
        <dbReference type="Pfam" id="PF23559"/>
    </source>
</evidence>
<dbReference type="Pfam" id="PF00931">
    <property type="entry name" value="NB-ARC"/>
    <property type="match status" value="1"/>
</dbReference>
<dbReference type="PANTHER" id="PTHR36766">
    <property type="entry name" value="PLANT BROAD-SPECTRUM MILDEW RESISTANCE PROTEIN RPW8"/>
    <property type="match status" value="1"/>
</dbReference>
<dbReference type="Pfam" id="PF25019">
    <property type="entry name" value="LRR_R13L1-DRL21"/>
    <property type="match status" value="1"/>
</dbReference>
<evidence type="ECO:0000256" key="2">
    <source>
        <dbReference type="ARBA" id="ARBA00022614"/>
    </source>
</evidence>
<dbReference type="Gene3D" id="3.80.10.10">
    <property type="entry name" value="Ribonuclease Inhibitor"/>
    <property type="match status" value="3"/>
</dbReference>
<dbReference type="PRINTS" id="PR00364">
    <property type="entry name" value="DISEASERSIST"/>
</dbReference>
<evidence type="ECO:0000259" key="10">
    <source>
        <dbReference type="Pfam" id="PF25019"/>
    </source>
</evidence>
<evidence type="ECO:0000256" key="5">
    <source>
        <dbReference type="ARBA" id="ARBA00022821"/>
    </source>
</evidence>
<dbReference type="InterPro" id="IPR058922">
    <property type="entry name" value="WHD_DRP"/>
</dbReference>
<accession>A0A8I6YED2</accession>
<dbReference type="Gene3D" id="1.10.8.430">
    <property type="entry name" value="Helical domain of apoptotic protease-activating factors"/>
    <property type="match status" value="1"/>
</dbReference>
<reference evidence="12" key="1">
    <citation type="journal article" date="2012" name="Nature">
        <title>A physical, genetic and functional sequence assembly of the barley genome.</title>
        <authorList>
            <consortium name="The International Barley Genome Sequencing Consortium"/>
            <person name="Mayer K.F."/>
            <person name="Waugh R."/>
            <person name="Brown J.W."/>
            <person name="Schulman A."/>
            <person name="Langridge P."/>
            <person name="Platzer M."/>
            <person name="Fincher G.B."/>
            <person name="Muehlbauer G.J."/>
            <person name="Sato K."/>
            <person name="Close T.J."/>
            <person name="Wise R.P."/>
            <person name="Stein N."/>
        </authorList>
    </citation>
    <scope>NUCLEOTIDE SEQUENCE [LARGE SCALE GENOMIC DNA]</scope>
    <source>
        <strain evidence="12">cv. Morex</strain>
    </source>
</reference>
<dbReference type="GO" id="GO:0006952">
    <property type="term" value="P:defense response"/>
    <property type="evidence" value="ECO:0007669"/>
    <property type="project" value="UniProtKB-KW"/>
</dbReference>
<dbReference type="InterPro" id="IPR042197">
    <property type="entry name" value="Apaf_helical"/>
</dbReference>
<keyword evidence="12" id="KW-1185">Reference proteome</keyword>
<dbReference type="InterPro" id="IPR002182">
    <property type="entry name" value="NB-ARC"/>
</dbReference>
<evidence type="ECO:0000259" key="8">
    <source>
        <dbReference type="Pfam" id="PF18052"/>
    </source>
</evidence>
<keyword evidence="5" id="KW-0611">Plant defense</keyword>
<dbReference type="Pfam" id="PF18052">
    <property type="entry name" value="Rx_N"/>
    <property type="match status" value="1"/>
</dbReference>
<evidence type="ECO:0000256" key="6">
    <source>
        <dbReference type="ARBA" id="ARBA00022840"/>
    </source>
</evidence>
<evidence type="ECO:0000313" key="12">
    <source>
        <dbReference type="Proteomes" id="UP000011116"/>
    </source>
</evidence>
<dbReference type="InterPro" id="IPR041118">
    <property type="entry name" value="Rx_N"/>
</dbReference>
<dbReference type="GO" id="GO:0005524">
    <property type="term" value="F:ATP binding"/>
    <property type="evidence" value="ECO:0007669"/>
    <property type="project" value="UniProtKB-KW"/>
</dbReference>
<evidence type="ECO:0008006" key="13">
    <source>
        <dbReference type="Google" id="ProtNLM"/>
    </source>
</evidence>
<dbReference type="AlphaFoldDB" id="A0A8I6YED2"/>
<dbReference type="Gramene" id="HORVU.MOREX.r3.5HG0529550.1">
    <property type="protein sequence ID" value="HORVU.MOREX.r3.5HG0529550.1"/>
    <property type="gene ID" value="HORVU.MOREX.r3.5HG0529550"/>
</dbReference>
<proteinExistence type="inferred from homology"/>
<keyword evidence="4" id="KW-0547">Nucleotide-binding</keyword>
<evidence type="ECO:0000259" key="7">
    <source>
        <dbReference type="Pfam" id="PF00931"/>
    </source>
</evidence>
<dbReference type="InterPro" id="IPR056789">
    <property type="entry name" value="LRR_R13L1-DRL21"/>
</dbReference>
<dbReference type="GO" id="GO:0051707">
    <property type="term" value="P:response to other organism"/>
    <property type="evidence" value="ECO:0007669"/>
    <property type="project" value="UniProtKB-ARBA"/>
</dbReference>
<evidence type="ECO:0000256" key="3">
    <source>
        <dbReference type="ARBA" id="ARBA00022737"/>
    </source>
</evidence>